<dbReference type="AlphaFoldDB" id="A0A4R0MX19"/>
<reference evidence="2 3" key="1">
    <citation type="submission" date="2019-02" db="EMBL/GenBank/DDBJ databases">
        <title>Pedobacter sp. RP-1-13 sp. nov., isolated from Arctic soil.</title>
        <authorList>
            <person name="Dahal R.H."/>
        </authorList>
    </citation>
    <scope>NUCLEOTIDE SEQUENCE [LARGE SCALE GENOMIC DNA]</scope>
    <source>
        <strain evidence="2 3">RP-1-13</strain>
    </source>
</reference>
<dbReference type="RefSeq" id="WP_131552737.1">
    <property type="nucleotide sequence ID" value="NZ_SJSK01000002.1"/>
</dbReference>
<organism evidence="2 3">
    <name type="scientific">Pedobacter frigiditerrae</name>
    <dbReference type="NCBI Taxonomy" id="2530452"/>
    <lineage>
        <taxon>Bacteria</taxon>
        <taxon>Pseudomonadati</taxon>
        <taxon>Bacteroidota</taxon>
        <taxon>Sphingobacteriia</taxon>
        <taxon>Sphingobacteriales</taxon>
        <taxon>Sphingobacteriaceae</taxon>
        <taxon>Pedobacter</taxon>
    </lineage>
</organism>
<accession>A0A4R0MX19</accession>
<evidence type="ECO:0000256" key="1">
    <source>
        <dbReference type="SAM" id="SignalP"/>
    </source>
</evidence>
<feature type="signal peptide" evidence="1">
    <location>
        <begin position="1"/>
        <end position="22"/>
    </location>
</feature>
<evidence type="ECO:0000313" key="3">
    <source>
        <dbReference type="Proteomes" id="UP000292884"/>
    </source>
</evidence>
<protein>
    <recommendedName>
        <fullName evidence="4">Polysaccharide lyase</fullName>
    </recommendedName>
</protein>
<evidence type="ECO:0000313" key="2">
    <source>
        <dbReference type="EMBL" id="TCC91798.1"/>
    </source>
</evidence>
<keyword evidence="1" id="KW-0732">Signal</keyword>
<dbReference type="Proteomes" id="UP000292884">
    <property type="component" value="Unassembled WGS sequence"/>
</dbReference>
<sequence>MFKPFKFYLFLFVLCCSFKLSAQHTFNLSNTPKLNKIQDSLVILSEATFAAKTNLERVEKNSQFVKKFISALKTNGSFNFGFDSLKRISILKSPDNSFRIITWFIPTEEGTYRYYGTIQMGTPDGSLKLFPLTDDTDHLTDVNAVSTNKNWLGARYYEMIPVIVNGKQPYWIFLGWKGNNATTNKKVIEVLSFDKGQPVFGKNIFETAKNQPLKNRVIFEYNKANTMTLTVESKVNMIVFDHLAPYDTKMAGKFEFYVGDGSFDGYKLNWGKLSLSENLELKNDPSPNDDFYGKPIKASTIITKTNQ</sequence>
<gene>
    <name evidence="2" type="ORF">EZ428_08600</name>
</gene>
<proteinExistence type="predicted"/>
<comment type="caution">
    <text evidence="2">The sequence shown here is derived from an EMBL/GenBank/DDBJ whole genome shotgun (WGS) entry which is preliminary data.</text>
</comment>
<evidence type="ECO:0008006" key="4">
    <source>
        <dbReference type="Google" id="ProtNLM"/>
    </source>
</evidence>
<dbReference type="OrthoDB" id="788168at2"/>
<keyword evidence="3" id="KW-1185">Reference proteome</keyword>
<name>A0A4R0MX19_9SPHI</name>
<dbReference type="EMBL" id="SJSK01000002">
    <property type="protein sequence ID" value="TCC91798.1"/>
    <property type="molecule type" value="Genomic_DNA"/>
</dbReference>
<feature type="chain" id="PRO_5020604849" description="Polysaccharide lyase" evidence="1">
    <location>
        <begin position="23"/>
        <end position="307"/>
    </location>
</feature>